<reference evidence="1" key="1">
    <citation type="journal article" date="2014" name="Int. J. Syst. Evol. Microbiol.">
        <title>Complete genome sequence of Corynebacterium casei LMG S-19264T (=DSM 44701T), isolated from a smear-ripened cheese.</title>
        <authorList>
            <consortium name="US DOE Joint Genome Institute (JGI-PGF)"/>
            <person name="Walter F."/>
            <person name="Albersmeier A."/>
            <person name="Kalinowski J."/>
            <person name="Ruckert C."/>
        </authorList>
    </citation>
    <scope>NUCLEOTIDE SEQUENCE</scope>
    <source>
        <strain evidence="1">JCM 13064</strain>
    </source>
</reference>
<dbReference type="AlphaFoldDB" id="A0A917R079"/>
<reference evidence="1" key="2">
    <citation type="submission" date="2020-09" db="EMBL/GenBank/DDBJ databases">
        <authorList>
            <person name="Sun Q."/>
            <person name="Ohkuma M."/>
        </authorList>
    </citation>
    <scope>NUCLEOTIDE SEQUENCE</scope>
    <source>
        <strain evidence="1">JCM 13064</strain>
    </source>
</reference>
<protein>
    <submittedName>
        <fullName evidence="1">Uncharacterized protein</fullName>
    </submittedName>
</protein>
<comment type="caution">
    <text evidence="1">The sequence shown here is derived from an EMBL/GenBank/DDBJ whole genome shotgun (WGS) entry which is preliminary data.</text>
</comment>
<dbReference type="RefSeq" id="WP_189163056.1">
    <property type="nucleotide sequence ID" value="NZ_BMNT01000011.1"/>
</dbReference>
<dbReference type="EMBL" id="BMNT01000011">
    <property type="protein sequence ID" value="GGK80627.1"/>
    <property type="molecule type" value="Genomic_DNA"/>
</dbReference>
<sequence>MDADHLEAIPAQDPGDAFEETCWGLLRRRYPPEKLVYLPADMGGDCGIEGYSTDGIAYQCYADRDSLTLRHRTDKQKTKLYNDTAKLKTYASRLEGVLDGLILEHYFLMVPEYHAVELVEYANKRAQAVRGYGLSFIGQNFSIKIKTPTDYPAEVRAAQIDASAKAMVPSPKVADEQVSLFSTEKPQLVGVMERKLSVLEEGSPGANIVVVRDRFIRAFLAKEQVMEALREWPDTWEAIELRRQLRQDYLDLESELSAESPDRRMLNLIKEYQADLETNVGGIRQPDAQTLALGQVGEWLMRCPLRFRTVS</sequence>
<name>A0A917R079_9ACTN</name>
<evidence type="ECO:0000313" key="2">
    <source>
        <dbReference type="Proteomes" id="UP000645217"/>
    </source>
</evidence>
<evidence type="ECO:0000313" key="1">
    <source>
        <dbReference type="EMBL" id="GGK80627.1"/>
    </source>
</evidence>
<proteinExistence type="predicted"/>
<accession>A0A917R079</accession>
<keyword evidence="2" id="KW-1185">Reference proteome</keyword>
<gene>
    <name evidence="1" type="ORF">GCM10007964_24090</name>
</gene>
<organism evidence="1 2">
    <name type="scientific">Sphaerisporangium melleum</name>
    <dbReference type="NCBI Taxonomy" id="321316"/>
    <lineage>
        <taxon>Bacteria</taxon>
        <taxon>Bacillati</taxon>
        <taxon>Actinomycetota</taxon>
        <taxon>Actinomycetes</taxon>
        <taxon>Streptosporangiales</taxon>
        <taxon>Streptosporangiaceae</taxon>
        <taxon>Sphaerisporangium</taxon>
    </lineage>
</organism>
<dbReference type="Proteomes" id="UP000645217">
    <property type="component" value="Unassembled WGS sequence"/>
</dbReference>